<evidence type="ECO:0000256" key="3">
    <source>
        <dbReference type="ARBA" id="ARBA00022670"/>
    </source>
</evidence>
<keyword evidence="6" id="KW-0862">Zinc</keyword>
<dbReference type="PANTHER" id="PTHR11733:SF167">
    <property type="entry name" value="FI17812P1-RELATED"/>
    <property type="match status" value="1"/>
</dbReference>
<dbReference type="InterPro" id="IPR024079">
    <property type="entry name" value="MetalloPept_cat_dom_sf"/>
</dbReference>
<evidence type="ECO:0000313" key="11">
    <source>
        <dbReference type="Proteomes" id="UP000309016"/>
    </source>
</evidence>
<dbReference type="GO" id="GO:0016485">
    <property type="term" value="P:protein processing"/>
    <property type="evidence" value="ECO:0007669"/>
    <property type="project" value="TreeGrafter"/>
</dbReference>
<dbReference type="PANTHER" id="PTHR11733">
    <property type="entry name" value="ZINC METALLOPROTEASE FAMILY M13 NEPRILYSIN-RELATED"/>
    <property type="match status" value="1"/>
</dbReference>
<dbReference type="Gene3D" id="3.40.390.10">
    <property type="entry name" value="Collagenase (Catalytic Domain)"/>
    <property type="match status" value="1"/>
</dbReference>
<dbReference type="Proteomes" id="UP000309016">
    <property type="component" value="Chromosome"/>
</dbReference>
<evidence type="ECO:0000256" key="1">
    <source>
        <dbReference type="ARBA" id="ARBA00001947"/>
    </source>
</evidence>
<dbReference type="InterPro" id="IPR018497">
    <property type="entry name" value="Peptidase_M13_C"/>
</dbReference>
<name>A0A5B7X575_9FLAO</name>
<keyword evidence="3" id="KW-0645">Protease</keyword>
<feature type="domain" description="Peptidase M13 N-terminal" evidence="9">
    <location>
        <begin position="48"/>
        <end position="428"/>
    </location>
</feature>
<dbReference type="CDD" id="cd08662">
    <property type="entry name" value="M13"/>
    <property type="match status" value="1"/>
</dbReference>
<dbReference type="PROSITE" id="PS51257">
    <property type="entry name" value="PROKAR_LIPOPROTEIN"/>
    <property type="match status" value="1"/>
</dbReference>
<evidence type="ECO:0000256" key="6">
    <source>
        <dbReference type="ARBA" id="ARBA00022833"/>
    </source>
</evidence>
<evidence type="ECO:0000256" key="5">
    <source>
        <dbReference type="ARBA" id="ARBA00022801"/>
    </source>
</evidence>
<dbReference type="KEGG" id="afla:FHG64_11025"/>
<organism evidence="10 11">
    <name type="scientific">Antarcticibacterium flavum</name>
    <dbReference type="NCBI Taxonomy" id="2058175"/>
    <lineage>
        <taxon>Bacteria</taxon>
        <taxon>Pseudomonadati</taxon>
        <taxon>Bacteroidota</taxon>
        <taxon>Flavobacteriia</taxon>
        <taxon>Flavobacteriales</taxon>
        <taxon>Flavobacteriaceae</taxon>
        <taxon>Antarcticibacterium</taxon>
    </lineage>
</organism>
<proteinExistence type="inferred from homology"/>
<keyword evidence="11" id="KW-1185">Reference proteome</keyword>
<dbReference type="SUPFAM" id="SSF55486">
    <property type="entry name" value="Metalloproteases ('zincins'), catalytic domain"/>
    <property type="match status" value="1"/>
</dbReference>
<sequence>MKRLTKVMFLSAIGAAVLSGCNNDDRKANAEQEPRGINLAYMDTTVSPRNDFFRYVNGVWVDSTEIPDEYTTWGSFHELRKNTDAQALALLEKASTNKDLDASSDQAKAVFLYQSIMDTVSRNEKGIEPLKPYLDKVKAIENKEDLQNFLTEMQQYGGAGFFAFSVRADAKDSNSNAAYLYPSGLGLPDRDFYVVDDSSSKEIREKYKSHITRMLQYLGESGEEAAAKAETILEFETSLAEPQLDKVERRDARNTYNPMQVSQLQNQVSAIDWNKYFEEIGASNIDTVIVSQPKYMEALQKTFSTNKVEDWKTYLTWTIFNNSTGTLSTEIERANWEFYSQTLQGAKEQRPLKERALATVNGTLGEALGKLYVEENFPPEAKEKAQEMISNIIKAFEVRINNLTWMSDSTKVKAIEKLGTTTIKVGYPDEWKDYSDLEIAGPDDEEGSFFQNMMNARKWNVKETMAKLGEPVDKTEWFMPPQTVNAYYNPSYNEIVFPAAILQPPFYDYRADAAVNYGGIGAVIGHEISHGFDDSGSRFDAEGNLNNWWTEEDLKQFENLGGALAAQYDAIEVLDSVYINGKFTLGENIGDLGGVNAAYDGLQIHLAENGNPGKIDGFTPEQRFFLSWATVWRTKMRDEALRNLIKTDPHSPGMYRAYVPLQNIEAFYEAFDIQEGDDMYVAPEDRVLIW</sequence>
<keyword evidence="4" id="KW-0479">Metal-binding</keyword>
<dbReference type="RefSeq" id="WP_139066452.1">
    <property type="nucleotide sequence ID" value="NZ_CP040812.1"/>
</dbReference>
<dbReference type="GO" id="GO:0046872">
    <property type="term" value="F:metal ion binding"/>
    <property type="evidence" value="ECO:0007669"/>
    <property type="project" value="UniProtKB-KW"/>
</dbReference>
<evidence type="ECO:0000313" key="10">
    <source>
        <dbReference type="EMBL" id="QCY69888.1"/>
    </source>
</evidence>
<dbReference type="Pfam" id="PF05649">
    <property type="entry name" value="Peptidase_M13_N"/>
    <property type="match status" value="1"/>
</dbReference>
<dbReference type="PRINTS" id="PR00786">
    <property type="entry name" value="NEPRILYSIN"/>
</dbReference>
<dbReference type="GO" id="GO:0004222">
    <property type="term" value="F:metalloendopeptidase activity"/>
    <property type="evidence" value="ECO:0007669"/>
    <property type="project" value="InterPro"/>
</dbReference>
<dbReference type="InterPro" id="IPR042089">
    <property type="entry name" value="Peptidase_M13_dom_2"/>
</dbReference>
<evidence type="ECO:0000259" key="9">
    <source>
        <dbReference type="Pfam" id="PF05649"/>
    </source>
</evidence>
<dbReference type="InterPro" id="IPR008753">
    <property type="entry name" value="Peptidase_M13_N"/>
</dbReference>
<comment type="similarity">
    <text evidence="2">Belongs to the peptidase M13 family.</text>
</comment>
<evidence type="ECO:0000256" key="4">
    <source>
        <dbReference type="ARBA" id="ARBA00022723"/>
    </source>
</evidence>
<reference evidence="10 11" key="1">
    <citation type="submission" date="2019-06" db="EMBL/GenBank/DDBJ databases">
        <title>Complete genome sequence of Antarcticibacterium flavum KCTC 52984T from an Antarctic marine sediment.</title>
        <authorList>
            <person name="Lee Y.M."/>
            <person name="Shin S.C."/>
        </authorList>
    </citation>
    <scope>NUCLEOTIDE SEQUENCE [LARGE SCALE GENOMIC DNA]</scope>
    <source>
        <strain evidence="10 11">KCTC 52984</strain>
    </source>
</reference>
<evidence type="ECO:0000256" key="7">
    <source>
        <dbReference type="ARBA" id="ARBA00023049"/>
    </source>
</evidence>
<evidence type="ECO:0000256" key="2">
    <source>
        <dbReference type="ARBA" id="ARBA00007357"/>
    </source>
</evidence>
<dbReference type="PROSITE" id="PS51885">
    <property type="entry name" value="NEPRILYSIN"/>
    <property type="match status" value="1"/>
</dbReference>
<accession>A0A5B7X575</accession>
<gene>
    <name evidence="10" type="ORF">FHG64_11025</name>
</gene>
<comment type="cofactor">
    <cofactor evidence="1">
        <name>Zn(2+)</name>
        <dbReference type="ChEBI" id="CHEBI:29105"/>
    </cofactor>
</comment>
<dbReference type="Gene3D" id="1.10.1380.10">
    <property type="entry name" value="Neutral endopeptidase , domain2"/>
    <property type="match status" value="1"/>
</dbReference>
<dbReference type="EMBL" id="CP040812">
    <property type="protein sequence ID" value="QCY69888.1"/>
    <property type="molecule type" value="Genomic_DNA"/>
</dbReference>
<dbReference type="OrthoDB" id="9775677at2"/>
<evidence type="ECO:0000259" key="8">
    <source>
        <dbReference type="Pfam" id="PF01431"/>
    </source>
</evidence>
<dbReference type="Pfam" id="PF01431">
    <property type="entry name" value="Peptidase_M13"/>
    <property type="match status" value="1"/>
</dbReference>
<keyword evidence="7" id="KW-0482">Metalloprotease</keyword>
<protein>
    <submittedName>
        <fullName evidence="10">M13 family metallopeptidase</fullName>
    </submittedName>
</protein>
<dbReference type="AlphaFoldDB" id="A0A5B7X575"/>
<feature type="domain" description="Peptidase M13 C-terminal" evidence="8">
    <location>
        <begin position="485"/>
        <end position="687"/>
    </location>
</feature>
<keyword evidence="5" id="KW-0378">Hydrolase</keyword>
<dbReference type="InterPro" id="IPR000718">
    <property type="entry name" value="Peptidase_M13"/>
</dbReference>
<dbReference type="GO" id="GO:0005886">
    <property type="term" value="C:plasma membrane"/>
    <property type="evidence" value="ECO:0007669"/>
    <property type="project" value="TreeGrafter"/>
</dbReference>